<dbReference type="EMBL" id="BDGG01000006">
    <property type="protein sequence ID" value="GAV00195.1"/>
    <property type="molecule type" value="Genomic_DNA"/>
</dbReference>
<feature type="compositionally biased region" description="Basic and acidic residues" evidence="1">
    <location>
        <begin position="11"/>
        <end position="22"/>
    </location>
</feature>
<gene>
    <name evidence="2" type="primary">RvY_11079-1</name>
    <name evidence="2" type="synonym">RvY_11079.1</name>
    <name evidence="2" type="ORF">RvY_11079</name>
</gene>
<feature type="region of interest" description="Disordered" evidence="1">
    <location>
        <begin position="1"/>
        <end position="22"/>
    </location>
</feature>
<name>A0A1D1VEY0_RAMVA</name>
<comment type="caution">
    <text evidence="2">The sequence shown here is derived from an EMBL/GenBank/DDBJ whole genome shotgun (WGS) entry which is preliminary data.</text>
</comment>
<reference evidence="2 3" key="1">
    <citation type="journal article" date="2016" name="Nat. Commun.">
        <title>Extremotolerant tardigrade genome and improved radiotolerance of human cultured cells by tardigrade-unique protein.</title>
        <authorList>
            <person name="Hashimoto T."/>
            <person name="Horikawa D.D."/>
            <person name="Saito Y."/>
            <person name="Kuwahara H."/>
            <person name="Kozuka-Hata H."/>
            <person name="Shin-I T."/>
            <person name="Minakuchi Y."/>
            <person name="Ohishi K."/>
            <person name="Motoyama A."/>
            <person name="Aizu T."/>
            <person name="Enomoto A."/>
            <person name="Kondo K."/>
            <person name="Tanaka S."/>
            <person name="Hara Y."/>
            <person name="Koshikawa S."/>
            <person name="Sagara H."/>
            <person name="Miura T."/>
            <person name="Yokobori S."/>
            <person name="Miyagawa K."/>
            <person name="Suzuki Y."/>
            <person name="Kubo T."/>
            <person name="Oyama M."/>
            <person name="Kohara Y."/>
            <person name="Fujiyama A."/>
            <person name="Arakawa K."/>
            <person name="Katayama T."/>
            <person name="Toyoda A."/>
            <person name="Kunieda T."/>
        </authorList>
    </citation>
    <scope>NUCLEOTIDE SEQUENCE [LARGE SCALE GENOMIC DNA]</scope>
    <source>
        <strain evidence="2 3">YOKOZUNA-1</strain>
    </source>
</reference>
<proteinExistence type="predicted"/>
<keyword evidence="3" id="KW-1185">Reference proteome</keyword>
<evidence type="ECO:0000313" key="2">
    <source>
        <dbReference type="EMBL" id="GAV00195.1"/>
    </source>
</evidence>
<evidence type="ECO:0000313" key="3">
    <source>
        <dbReference type="Proteomes" id="UP000186922"/>
    </source>
</evidence>
<feature type="compositionally biased region" description="Basic residues" evidence="1">
    <location>
        <begin position="71"/>
        <end position="81"/>
    </location>
</feature>
<protein>
    <submittedName>
        <fullName evidence="2">Uncharacterized protein</fullName>
    </submittedName>
</protein>
<dbReference type="Proteomes" id="UP000186922">
    <property type="component" value="Unassembled WGS sequence"/>
</dbReference>
<organism evidence="2 3">
    <name type="scientific">Ramazzottius varieornatus</name>
    <name type="common">Water bear</name>
    <name type="synonym">Tardigrade</name>
    <dbReference type="NCBI Taxonomy" id="947166"/>
    <lineage>
        <taxon>Eukaryota</taxon>
        <taxon>Metazoa</taxon>
        <taxon>Ecdysozoa</taxon>
        <taxon>Tardigrada</taxon>
        <taxon>Eutardigrada</taxon>
        <taxon>Parachela</taxon>
        <taxon>Hypsibioidea</taxon>
        <taxon>Ramazzottiidae</taxon>
        <taxon>Ramazzottius</taxon>
    </lineage>
</organism>
<sequence>MGPPMPTFRRCQGDDPQQAKDDDASVAALLRHRPLMECHFCPEIASGAVCLHDRRKTTLLPRSRTVEGRKSQKFASRRKNGKNGEKNDLFVVKITRKFGIFWASAPRLATMLILLNQRTLFT</sequence>
<accession>A0A1D1VEY0</accession>
<dbReference type="AlphaFoldDB" id="A0A1D1VEY0"/>
<evidence type="ECO:0000256" key="1">
    <source>
        <dbReference type="SAM" id="MobiDB-lite"/>
    </source>
</evidence>
<feature type="region of interest" description="Disordered" evidence="1">
    <location>
        <begin position="63"/>
        <end position="84"/>
    </location>
</feature>